<reference evidence="1 2" key="1">
    <citation type="submission" date="2024-03" db="EMBL/GenBank/DDBJ databases">
        <title>The genome assembly and annotation of the cricket Gryllus longicercus Weissman &amp; Gray.</title>
        <authorList>
            <person name="Szrajer S."/>
            <person name="Gray D."/>
            <person name="Ylla G."/>
        </authorList>
    </citation>
    <scope>NUCLEOTIDE SEQUENCE [LARGE SCALE GENOMIC DNA]</scope>
    <source>
        <strain evidence="1">DAG 2021-001</strain>
        <tissue evidence="1">Whole body minus gut</tissue>
    </source>
</reference>
<dbReference type="EMBL" id="JAZDUA010000027">
    <property type="protein sequence ID" value="KAK7872273.1"/>
    <property type="molecule type" value="Genomic_DNA"/>
</dbReference>
<organism evidence="1 2">
    <name type="scientific">Gryllus longicercus</name>
    <dbReference type="NCBI Taxonomy" id="2509291"/>
    <lineage>
        <taxon>Eukaryota</taxon>
        <taxon>Metazoa</taxon>
        <taxon>Ecdysozoa</taxon>
        <taxon>Arthropoda</taxon>
        <taxon>Hexapoda</taxon>
        <taxon>Insecta</taxon>
        <taxon>Pterygota</taxon>
        <taxon>Neoptera</taxon>
        <taxon>Polyneoptera</taxon>
        <taxon>Orthoptera</taxon>
        <taxon>Ensifera</taxon>
        <taxon>Gryllidea</taxon>
        <taxon>Grylloidea</taxon>
        <taxon>Gryllidae</taxon>
        <taxon>Gryllinae</taxon>
        <taxon>Gryllus</taxon>
    </lineage>
</organism>
<dbReference type="Proteomes" id="UP001378592">
    <property type="component" value="Unassembled WGS sequence"/>
</dbReference>
<gene>
    <name evidence="1" type="ORF">R5R35_012120</name>
</gene>
<name>A0AAN9VXN6_9ORTH</name>
<comment type="caution">
    <text evidence="1">The sequence shown here is derived from an EMBL/GenBank/DDBJ whole genome shotgun (WGS) entry which is preliminary data.</text>
</comment>
<sequence>MGVIDPCTQAAFRTENGSSAVEHAATASAADAYSSLVKGKYLL</sequence>
<dbReference type="AlphaFoldDB" id="A0AAN9VXN6"/>
<evidence type="ECO:0000313" key="1">
    <source>
        <dbReference type="EMBL" id="KAK7872273.1"/>
    </source>
</evidence>
<protein>
    <submittedName>
        <fullName evidence="1">Uncharacterized protein</fullName>
    </submittedName>
</protein>
<keyword evidence="2" id="KW-1185">Reference proteome</keyword>
<evidence type="ECO:0000313" key="2">
    <source>
        <dbReference type="Proteomes" id="UP001378592"/>
    </source>
</evidence>
<accession>A0AAN9VXN6</accession>
<proteinExistence type="predicted"/>